<feature type="signal peptide" evidence="8">
    <location>
        <begin position="1"/>
        <end position="21"/>
    </location>
</feature>
<evidence type="ECO:0000256" key="7">
    <source>
        <dbReference type="SAM" id="MobiDB-lite"/>
    </source>
</evidence>
<reference evidence="9" key="2">
    <citation type="journal article" date="2021" name="PeerJ">
        <title>Extensive microbial diversity within the chicken gut microbiome revealed by metagenomics and culture.</title>
        <authorList>
            <person name="Gilroy R."/>
            <person name="Ravi A."/>
            <person name="Getino M."/>
            <person name="Pursley I."/>
            <person name="Horton D.L."/>
            <person name="Alikhan N.F."/>
            <person name="Baker D."/>
            <person name="Gharbi K."/>
            <person name="Hall N."/>
            <person name="Watson M."/>
            <person name="Adriaenssens E.M."/>
            <person name="Foster-Nyarko E."/>
            <person name="Jarju S."/>
            <person name="Secka A."/>
            <person name="Antonio M."/>
            <person name="Oren A."/>
            <person name="Chaudhuri R.R."/>
            <person name="La Ragione R."/>
            <person name="Hildebrand F."/>
            <person name="Pallen M.J."/>
        </authorList>
    </citation>
    <scope>NUCLEOTIDE SEQUENCE</scope>
    <source>
        <strain evidence="9">13766</strain>
    </source>
</reference>
<dbReference type="PANTHER" id="PTHR30429:SF1">
    <property type="entry name" value="D-METHIONINE-BINDING LIPOPROTEIN METQ-RELATED"/>
    <property type="match status" value="1"/>
</dbReference>
<proteinExistence type="inferred from homology"/>
<dbReference type="EMBL" id="DVJN01000189">
    <property type="protein sequence ID" value="HIS93253.1"/>
    <property type="molecule type" value="Genomic_DNA"/>
</dbReference>
<keyword evidence="3 8" id="KW-0732">Signal</keyword>
<keyword evidence="6" id="KW-0449">Lipoprotein</keyword>
<dbReference type="SUPFAM" id="SSF53850">
    <property type="entry name" value="Periplasmic binding protein-like II"/>
    <property type="match status" value="1"/>
</dbReference>
<protein>
    <submittedName>
        <fullName evidence="9">MetQ/NlpA family ABC transporter substrate-binding protein</fullName>
    </submittedName>
</protein>
<dbReference type="Pfam" id="PF03180">
    <property type="entry name" value="Lipoprotein_9"/>
    <property type="match status" value="1"/>
</dbReference>
<dbReference type="GO" id="GO:0016020">
    <property type="term" value="C:membrane"/>
    <property type="evidence" value="ECO:0007669"/>
    <property type="project" value="UniProtKB-SubCell"/>
</dbReference>
<comment type="caution">
    <text evidence="9">The sequence shown here is derived from an EMBL/GenBank/DDBJ whole genome shotgun (WGS) entry which is preliminary data.</text>
</comment>
<reference evidence="9" key="1">
    <citation type="submission" date="2020-10" db="EMBL/GenBank/DDBJ databases">
        <authorList>
            <person name="Gilroy R."/>
        </authorList>
    </citation>
    <scope>NUCLEOTIDE SEQUENCE</scope>
    <source>
        <strain evidence="9">13766</strain>
    </source>
</reference>
<dbReference type="InterPro" id="IPR004872">
    <property type="entry name" value="Lipoprotein_NlpA"/>
</dbReference>
<evidence type="ECO:0000313" key="10">
    <source>
        <dbReference type="Proteomes" id="UP000824140"/>
    </source>
</evidence>
<keyword evidence="5" id="KW-0564">Palmitate</keyword>
<evidence type="ECO:0000256" key="2">
    <source>
        <dbReference type="ARBA" id="ARBA00008973"/>
    </source>
</evidence>
<evidence type="ECO:0000313" key="9">
    <source>
        <dbReference type="EMBL" id="HIS93253.1"/>
    </source>
</evidence>
<dbReference type="Proteomes" id="UP000824140">
    <property type="component" value="Unassembled WGS sequence"/>
</dbReference>
<evidence type="ECO:0000256" key="1">
    <source>
        <dbReference type="ARBA" id="ARBA00004635"/>
    </source>
</evidence>
<gene>
    <name evidence="9" type="ORF">IAA84_09585</name>
</gene>
<evidence type="ECO:0000256" key="3">
    <source>
        <dbReference type="ARBA" id="ARBA00022729"/>
    </source>
</evidence>
<keyword evidence="4" id="KW-0472">Membrane</keyword>
<dbReference type="Gene3D" id="3.40.190.10">
    <property type="entry name" value="Periplasmic binding protein-like II"/>
    <property type="match status" value="2"/>
</dbReference>
<sequence length="303" mass="32858">MKKVLAWILALSLLLCGAAFAEDTEEIHVKVGVVGENNEQWEQVIIPTLAEEGIIIELVKFSDYIIPNQALAQGEIDMNAFQHYDFMNNWNEENSAAYGVTLAGLCDTLIAPLCIYSDKITSLDELKEGDQVAIMNDVVNEARALRMLASTGLITLSEDSTELATVADIAENPLGLEFVEMEAALTPTAMKDPAIAIAFLNGTHAKDAGLTNDQALLVEEFDFNDESMHGIVNNIAVRSDDVDNPVYQRIAEVYQSDEVRALFDTVYAGVYLPAWQADDAADETAEAADETAGATDETTGAAE</sequence>
<accession>A0A9D1K7T6</accession>
<feature type="chain" id="PRO_5038974366" evidence="8">
    <location>
        <begin position="22"/>
        <end position="303"/>
    </location>
</feature>
<comment type="subcellular location">
    <subcellularLocation>
        <location evidence="1">Membrane</location>
        <topology evidence="1">Lipid-anchor</topology>
    </subcellularLocation>
</comment>
<organism evidence="9 10">
    <name type="scientific">Candidatus Alectryocaccomicrobium excrementavium</name>
    <dbReference type="NCBI Taxonomy" id="2840668"/>
    <lineage>
        <taxon>Bacteria</taxon>
        <taxon>Bacillati</taxon>
        <taxon>Bacillota</taxon>
        <taxon>Clostridia</taxon>
        <taxon>Candidatus Alectryocaccomicrobium</taxon>
    </lineage>
</organism>
<evidence type="ECO:0000256" key="4">
    <source>
        <dbReference type="ARBA" id="ARBA00023136"/>
    </source>
</evidence>
<dbReference type="PANTHER" id="PTHR30429">
    <property type="entry name" value="D-METHIONINE-BINDING LIPOPROTEIN METQ"/>
    <property type="match status" value="1"/>
</dbReference>
<evidence type="ECO:0000256" key="6">
    <source>
        <dbReference type="ARBA" id="ARBA00023288"/>
    </source>
</evidence>
<feature type="region of interest" description="Disordered" evidence="7">
    <location>
        <begin position="281"/>
        <end position="303"/>
    </location>
</feature>
<dbReference type="AlphaFoldDB" id="A0A9D1K7T6"/>
<evidence type="ECO:0000256" key="5">
    <source>
        <dbReference type="ARBA" id="ARBA00023139"/>
    </source>
</evidence>
<feature type="compositionally biased region" description="Low complexity" evidence="7">
    <location>
        <begin position="290"/>
        <end position="303"/>
    </location>
</feature>
<comment type="similarity">
    <text evidence="2">Belongs to the NlpA lipoprotein family.</text>
</comment>
<evidence type="ECO:0000256" key="8">
    <source>
        <dbReference type="SAM" id="SignalP"/>
    </source>
</evidence>
<name>A0A9D1K7T6_9FIRM</name>